<feature type="compositionally biased region" description="Polar residues" evidence="1">
    <location>
        <begin position="157"/>
        <end position="166"/>
    </location>
</feature>
<reference evidence="2 3" key="1">
    <citation type="submission" date="2020-01" db="EMBL/GenBank/DDBJ databases">
        <title>Kibdelosporangium persica a novel Actinomycetes from a hot desert in Iran.</title>
        <authorList>
            <person name="Safaei N."/>
            <person name="Zaburannyi N."/>
            <person name="Mueller R."/>
            <person name="Wink J."/>
        </authorList>
    </citation>
    <scope>NUCLEOTIDE SEQUENCE [LARGE SCALE GENOMIC DNA]</scope>
    <source>
        <strain evidence="2 3">4NS15</strain>
    </source>
</reference>
<dbReference type="RefSeq" id="WP_173123662.1">
    <property type="nucleotide sequence ID" value="NZ_CBCSGW010000083.1"/>
</dbReference>
<proteinExistence type="predicted"/>
<dbReference type="InterPro" id="IPR022062">
    <property type="entry name" value="DUF3618"/>
</dbReference>
<evidence type="ECO:0000256" key="1">
    <source>
        <dbReference type="SAM" id="MobiDB-lite"/>
    </source>
</evidence>
<dbReference type="Proteomes" id="UP000763557">
    <property type="component" value="Unassembled WGS sequence"/>
</dbReference>
<feature type="region of interest" description="Disordered" evidence="1">
    <location>
        <begin position="154"/>
        <end position="199"/>
    </location>
</feature>
<feature type="compositionally biased region" description="Polar residues" evidence="1">
    <location>
        <begin position="190"/>
        <end position="199"/>
    </location>
</feature>
<evidence type="ECO:0000313" key="3">
    <source>
        <dbReference type="Proteomes" id="UP000763557"/>
    </source>
</evidence>
<accession>A0ABX2EVW2</accession>
<dbReference type="SUPFAM" id="SSF58113">
    <property type="entry name" value="Apolipoprotein A-I"/>
    <property type="match status" value="1"/>
</dbReference>
<comment type="caution">
    <text evidence="2">The sequence shown here is derived from an EMBL/GenBank/DDBJ whole genome shotgun (WGS) entry which is preliminary data.</text>
</comment>
<evidence type="ECO:0000313" key="2">
    <source>
        <dbReference type="EMBL" id="NRN63176.1"/>
    </source>
</evidence>
<feature type="region of interest" description="Disordered" evidence="1">
    <location>
        <begin position="1"/>
        <end position="23"/>
    </location>
</feature>
<sequence length="199" mass="21473">MSTTDDPRQIRQEIERTQRHLSSDVDALTEKVTPGKIMQRRADRVRRSVTSLRDRVMGSASDTASTAGDQVNRATTAVSDAVSEAPQAIRRQTEGNPLAAGLIAFGVGWLTSSLLPATKAERQMAGQAKNFVQQHSEQLGEVAGEVKDRLAVPAQQAAEQVKSTAQDAAGTVTDEARSAAEDVKDRAQEGKSTVQEQRY</sequence>
<gene>
    <name evidence="2" type="ORF">GC106_3770</name>
</gene>
<feature type="compositionally biased region" description="Basic and acidic residues" evidence="1">
    <location>
        <begin position="174"/>
        <end position="189"/>
    </location>
</feature>
<name>A0ABX2EVW2_9PSEU</name>
<keyword evidence="3" id="KW-1185">Reference proteome</keyword>
<dbReference type="EMBL" id="JAAATY010000001">
    <property type="protein sequence ID" value="NRN63176.1"/>
    <property type="molecule type" value="Genomic_DNA"/>
</dbReference>
<organism evidence="2 3">
    <name type="scientific">Kibdelosporangium persicum</name>
    <dbReference type="NCBI Taxonomy" id="2698649"/>
    <lineage>
        <taxon>Bacteria</taxon>
        <taxon>Bacillati</taxon>
        <taxon>Actinomycetota</taxon>
        <taxon>Actinomycetes</taxon>
        <taxon>Pseudonocardiales</taxon>
        <taxon>Pseudonocardiaceae</taxon>
        <taxon>Kibdelosporangium</taxon>
    </lineage>
</organism>
<dbReference type="Gene3D" id="6.10.140.1430">
    <property type="match status" value="1"/>
</dbReference>
<evidence type="ECO:0008006" key="4">
    <source>
        <dbReference type="Google" id="ProtNLM"/>
    </source>
</evidence>
<protein>
    <recommendedName>
        <fullName evidence="4">DUF3618 domain-containing protein</fullName>
    </recommendedName>
</protein>
<dbReference type="Pfam" id="PF12277">
    <property type="entry name" value="DUF3618"/>
    <property type="match status" value="1"/>
</dbReference>